<keyword evidence="2" id="KW-1133">Transmembrane helix</keyword>
<reference evidence="3 4" key="1">
    <citation type="journal article" date="2010" name="Int. J. Syst. Evol. Microbiol.">
        <title>Vagococcus penaei sp. nov., isolated from spoilage microbiota of cooked shrimp (Penaeus vannamei).</title>
        <authorList>
            <person name="Jaffres E."/>
            <person name="Prevost H."/>
            <person name="Rossero A."/>
            <person name="Joffraud J.J."/>
            <person name="Dousset X."/>
        </authorList>
    </citation>
    <scope>NUCLEOTIDE SEQUENCE [LARGE SCALE GENOMIC DNA]</scope>
    <source>
        <strain evidence="3 4">CD276</strain>
    </source>
</reference>
<feature type="region of interest" description="Disordered" evidence="1">
    <location>
        <begin position="83"/>
        <end position="107"/>
    </location>
</feature>
<evidence type="ECO:0000313" key="3">
    <source>
        <dbReference type="EMBL" id="AQP53043.1"/>
    </source>
</evidence>
<feature type="transmembrane region" description="Helical" evidence="2">
    <location>
        <begin position="7"/>
        <end position="23"/>
    </location>
</feature>
<proteinExistence type="predicted"/>
<keyword evidence="4" id="KW-1185">Reference proteome</keyword>
<evidence type="ECO:0000256" key="2">
    <source>
        <dbReference type="SAM" id="Phobius"/>
    </source>
</evidence>
<dbReference type="RefSeq" id="WP_077275141.1">
    <property type="nucleotide sequence ID" value="NZ_CP019609.1"/>
</dbReference>
<gene>
    <name evidence="3" type="ORF">BW732_01585</name>
</gene>
<name>A0A1Q2D3Y8_9ENTE</name>
<dbReference type="STRING" id="633807.BW732_01585"/>
<keyword evidence="2" id="KW-0472">Membrane</keyword>
<organism evidence="3 4">
    <name type="scientific">Vagococcus penaei</name>
    <dbReference type="NCBI Taxonomy" id="633807"/>
    <lineage>
        <taxon>Bacteria</taxon>
        <taxon>Bacillati</taxon>
        <taxon>Bacillota</taxon>
        <taxon>Bacilli</taxon>
        <taxon>Lactobacillales</taxon>
        <taxon>Enterococcaceae</taxon>
        <taxon>Vagococcus</taxon>
    </lineage>
</organism>
<dbReference type="AlphaFoldDB" id="A0A1Q2D3Y8"/>
<dbReference type="Proteomes" id="UP000188246">
    <property type="component" value="Chromosome"/>
</dbReference>
<dbReference type="OrthoDB" id="2199915at2"/>
<protein>
    <submittedName>
        <fullName evidence="3">Uncharacterized protein</fullName>
    </submittedName>
</protein>
<dbReference type="EMBL" id="CP019609">
    <property type="protein sequence ID" value="AQP53043.1"/>
    <property type="molecule type" value="Genomic_DNA"/>
</dbReference>
<accession>A0A1Q2D3Y8</accession>
<feature type="compositionally biased region" description="Polar residues" evidence="1">
    <location>
        <begin position="83"/>
        <end position="94"/>
    </location>
</feature>
<evidence type="ECO:0000256" key="1">
    <source>
        <dbReference type="SAM" id="MobiDB-lite"/>
    </source>
</evidence>
<dbReference type="KEGG" id="vpi:BW732_01585"/>
<sequence length="307" mass="36180">MKNLRLTALIVTVLWVIALWFSYNPSLFWYAYLFLSGITLTFAFFLLYQIKLKQTYQQSNEQKRRKATRKRLKLLTYFSKQQRLTGDNSTSQPDPNVKSRRYIETTNRPRKNAQNNLSFFTTKDKMSSIKNKEYLHSKIPLLYQGSMQETLSQAIQQLKEQHYFTSFYGNVTNNDLILHFEEYEGRNIFELYDNIIPNTFAKVLYDPNTDTNRIGIFLHIVPKNCLSEPIMDEDSQEESTDIMLGFIAMEDTHRANLLLKKYDNIQVFATIVGGTYKRVYQNELGEIRIIKDFINYDLTISLAFYNS</sequence>
<keyword evidence="2" id="KW-0812">Transmembrane</keyword>
<evidence type="ECO:0000313" key="4">
    <source>
        <dbReference type="Proteomes" id="UP000188246"/>
    </source>
</evidence>
<feature type="transmembrane region" description="Helical" evidence="2">
    <location>
        <begin position="29"/>
        <end position="48"/>
    </location>
</feature>